<dbReference type="Gene3D" id="3.40.50.200">
    <property type="entry name" value="Peptidase S8/S53 domain"/>
    <property type="match status" value="1"/>
</dbReference>
<dbReference type="InterPro" id="IPR036852">
    <property type="entry name" value="Peptidase_S8/S53_dom_sf"/>
</dbReference>
<feature type="chain" id="PRO_5011619168" evidence="7">
    <location>
        <begin position="33"/>
        <end position="405"/>
    </location>
</feature>
<feature type="active site" description="Charge relay system" evidence="5">
    <location>
        <position position="168"/>
    </location>
</feature>
<dbReference type="AlphaFoldDB" id="A0A1I6FSU1"/>
<evidence type="ECO:0000313" key="10">
    <source>
        <dbReference type="Proteomes" id="UP000199478"/>
    </source>
</evidence>
<evidence type="ECO:0000256" key="1">
    <source>
        <dbReference type="ARBA" id="ARBA00011073"/>
    </source>
</evidence>
<feature type="region of interest" description="Disordered" evidence="6">
    <location>
        <begin position="32"/>
        <end position="52"/>
    </location>
</feature>
<evidence type="ECO:0000256" key="7">
    <source>
        <dbReference type="SAM" id="SignalP"/>
    </source>
</evidence>
<dbReference type="InterPro" id="IPR023828">
    <property type="entry name" value="Peptidase_S8_Ser-AS"/>
</dbReference>
<proteinExistence type="inferred from homology"/>
<comment type="similarity">
    <text evidence="1 5">Belongs to the peptidase S8 family.</text>
</comment>
<keyword evidence="2 5" id="KW-0645">Protease</keyword>
<dbReference type="GO" id="GO:0006508">
    <property type="term" value="P:proteolysis"/>
    <property type="evidence" value="ECO:0007669"/>
    <property type="project" value="UniProtKB-KW"/>
</dbReference>
<dbReference type="OrthoDB" id="5405281at2"/>
<keyword evidence="10" id="KW-1185">Reference proteome</keyword>
<dbReference type="PROSITE" id="PS00138">
    <property type="entry name" value="SUBTILASE_SER"/>
    <property type="match status" value="1"/>
</dbReference>
<reference evidence="10" key="1">
    <citation type="submission" date="2016-10" db="EMBL/GenBank/DDBJ databases">
        <authorList>
            <person name="Varghese N."/>
            <person name="Submissions S."/>
        </authorList>
    </citation>
    <scope>NUCLEOTIDE SEQUENCE [LARGE SCALE GENOMIC DNA]</scope>
    <source>
        <strain evidence="10">DSM 26879</strain>
    </source>
</reference>
<dbReference type="PROSITE" id="PS51892">
    <property type="entry name" value="SUBTILASE"/>
    <property type="match status" value="1"/>
</dbReference>
<evidence type="ECO:0000256" key="5">
    <source>
        <dbReference type="PROSITE-ProRule" id="PRU01240"/>
    </source>
</evidence>
<feature type="active site" description="Charge relay system" evidence="5">
    <location>
        <position position="200"/>
    </location>
</feature>
<gene>
    <name evidence="9" type="ORF">SAMN04488005_0419</name>
</gene>
<dbReference type="PANTHER" id="PTHR43806">
    <property type="entry name" value="PEPTIDASE S8"/>
    <property type="match status" value="1"/>
</dbReference>
<dbReference type="InterPro" id="IPR015500">
    <property type="entry name" value="Peptidase_S8_subtilisin-rel"/>
</dbReference>
<dbReference type="Proteomes" id="UP000199478">
    <property type="component" value="Unassembled WGS sequence"/>
</dbReference>
<feature type="domain" description="Peptidase S8/S53" evidence="8">
    <location>
        <begin position="164"/>
        <end position="398"/>
    </location>
</feature>
<keyword evidence="7" id="KW-0732">Signal</keyword>
<name>A0A1I6FSU1_9RHOB</name>
<dbReference type="Pfam" id="PF00082">
    <property type="entry name" value="Peptidase_S8"/>
    <property type="match status" value="1"/>
</dbReference>
<evidence type="ECO:0000256" key="6">
    <source>
        <dbReference type="SAM" id="MobiDB-lite"/>
    </source>
</evidence>
<dbReference type="InterPro" id="IPR050131">
    <property type="entry name" value="Peptidase_S8_subtilisin-like"/>
</dbReference>
<dbReference type="EMBL" id="FOYP01000001">
    <property type="protein sequence ID" value="SFR33022.1"/>
    <property type="molecule type" value="Genomic_DNA"/>
</dbReference>
<dbReference type="CDD" id="cd05561">
    <property type="entry name" value="Peptidases_S8_4"/>
    <property type="match status" value="1"/>
</dbReference>
<dbReference type="PANTHER" id="PTHR43806:SF11">
    <property type="entry name" value="CEREVISIN-RELATED"/>
    <property type="match status" value="1"/>
</dbReference>
<dbReference type="STRING" id="390270.SAMN04488005_0419"/>
<feature type="compositionally biased region" description="Basic and acidic residues" evidence="6">
    <location>
        <begin position="42"/>
        <end position="52"/>
    </location>
</feature>
<keyword evidence="4 5" id="KW-0720">Serine protease</keyword>
<evidence type="ECO:0000256" key="2">
    <source>
        <dbReference type="ARBA" id="ARBA00022670"/>
    </source>
</evidence>
<evidence type="ECO:0000259" key="8">
    <source>
        <dbReference type="Pfam" id="PF00082"/>
    </source>
</evidence>
<feature type="active site" description="Charge relay system" evidence="5">
    <location>
        <position position="354"/>
    </location>
</feature>
<evidence type="ECO:0000313" key="9">
    <source>
        <dbReference type="EMBL" id="SFR33022.1"/>
    </source>
</evidence>
<evidence type="ECO:0000256" key="3">
    <source>
        <dbReference type="ARBA" id="ARBA00022801"/>
    </source>
</evidence>
<accession>A0A1I6FSU1</accession>
<evidence type="ECO:0000256" key="4">
    <source>
        <dbReference type="ARBA" id="ARBA00022825"/>
    </source>
</evidence>
<sequence>MKTLMHNYLILRMMLIAGLALLMIGAPDIAAAQTTAPPPSTSEREERPIPQRDADAAYLSVGRVEYVVSGPISSAPAAVSSLQDAGAVILTTRDLAPLNRRVMLFDLGRQLDLGLARRLLGQTAPDFRVDINHLYRFAQGAPRLYASNLIGDNGACRLSPSRRIGLIDGPVDVNHPALRQAAIITETALFGDQRPSGTEHGTAVAALIVGEDAGGALSGYAPGARLFAINAFAGEHSGVAADVDRIGASLSWMLSNDVRLINMSFAGPPNHVLEDLLLQAERAGAVMIAAAGNGGRDADTLPAVSPAVIAVTAVDAAMRRYRSANWGDHIAFAAPGVDLYVARPDGGAYATGTSYAAPIVTALAARVGGNSAATVRNRLRAHAVDLGDPGHDPRFGWGLLRDIGC</sequence>
<feature type="signal peptide" evidence="7">
    <location>
        <begin position="1"/>
        <end position="32"/>
    </location>
</feature>
<dbReference type="InterPro" id="IPR000209">
    <property type="entry name" value="Peptidase_S8/S53_dom"/>
</dbReference>
<keyword evidence="3 5" id="KW-0378">Hydrolase</keyword>
<dbReference type="GO" id="GO:0004252">
    <property type="term" value="F:serine-type endopeptidase activity"/>
    <property type="evidence" value="ECO:0007669"/>
    <property type="project" value="UniProtKB-UniRule"/>
</dbReference>
<protein>
    <submittedName>
        <fullName evidence="9">Subtilase family protein</fullName>
    </submittedName>
</protein>
<organism evidence="9 10">
    <name type="scientific">Yoonia tamlensis</name>
    <dbReference type="NCBI Taxonomy" id="390270"/>
    <lineage>
        <taxon>Bacteria</taxon>
        <taxon>Pseudomonadati</taxon>
        <taxon>Pseudomonadota</taxon>
        <taxon>Alphaproteobacteria</taxon>
        <taxon>Rhodobacterales</taxon>
        <taxon>Paracoccaceae</taxon>
        <taxon>Yoonia</taxon>
    </lineage>
</organism>
<dbReference type="PRINTS" id="PR00723">
    <property type="entry name" value="SUBTILISIN"/>
</dbReference>
<dbReference type="SUPFAM" id="SSF52743">
    <property type="entry name" value="Subtilisin-like"/>
    <property type="match status" value="1"/>
</dbReference>